<dbReference type="Pfam" id="PF03647">
    <property type="entry name" value="Tmemb_14"/>
    <property type="match status" value="1"/>
</dbReference>
<proteinExistence type="inferred from homology"/>
<evidence type="ECO:0000313" key="8">
    <source>
        <dbReference type="EMBL" id="CAL5224455.1"/>
    </source>
</evidence>
<comment type="caution">
    <text evidence="8">The sequence shown here is derived from an EMBL/GenBank/DDBJ whole genome shotgun (WGS) entry which is preliminary data.</text>
</comment>
<name>A0ABP1FX39_9CHLO</name>
<evidence type="ECO:0000313" key="9">
    <source>
        <dbReference type="Proteomes" id="UP001497392"/>
    </source>
</evidence>
<evidence type="ECO:0000256" key="5">
    <source>
        <dbReference type="ARBA" id="ARBA00023136"/>
    </source>
</evidence>
<feature type="transmembrane region" description="Helical" evidence="7">
    <location>
        <begin position="95"/>
        <end position="114"/>
    </location>
</feature>
<dbReference type="EMBL" id="CAXHTA020000010">
    <property type="protein sequence ID" value="CAL5224455.1"/>
    <property type="molecule type" value="Genomic_DNA"/>
</dbReference>
<dbReference type="Gene3D" id="1.10.10.1740">
    <property type="entry name" value="Transmembrane protein 14-like"/>
    <property type="match status" value="1"/>
</dbReference>
<sequence length="169" mass="16550">MEVSAKAPPPNQGAPSSYQSPPPYQQPQDYSSPSSADISLGGGGGQSGGGSGGGGGGGSGGSAGGSGPWRLLTVLFAAFIAASGWNAYKEKGSQASLNASGTIAAALLLSAALMSGSMRVPATLLALATSLTLGAYMGKGYVRSRKTFPQGVFLGISLILSAGYTSTLL</sequence>
<feature type="region of interest" description="Disordered" evidence="6">
    <location>
        <begin position="1"/>
        <end position="62"/>
    </location>
</feature>
<gene>
    <name evidence="8" type="primary">g7145</name>
    <name evidence="8" type="ORF">VP750_LOCUS6114</name>
</gene>
<feature type="transmembrane region" description="Helical" evidence="7">
    <location>
        <begin position="120"/>
        <end position="138"/>
    </location>
</feature>
<dbReference type="Proteomes" id="UP001497392">
    <property type="component" value="Unassembled WGS sequence"/>
</dbReference>
<keyword evidence="5 7" id="KW-0472">Membrane</keyword>
<evidence type="ECO:0000256" key="7">
    <source>
        <dbReference type="SAM" id="Phobius"/>
    </source>
</evidence>
<dbReference type="InterPro" id="IPR005349">
    <property type="entry name" value="TMEM14"/>
</dbReference>
<accession>A0ABP1FX39</accession>
<evidence type="ECO:0000256" key="4">
    <source>
        <dbReference type="ARBA" id="ARBA00022989"/>
    </source>
</evidence>
<dbReference type="PANTHER" id="PTHR12668:SF37">
    <property type="entry name" value="PROTEIN FATTY ACID EXPORT 2, CHLOROPLASTIC"/>
    <property type="match status" value="1"/>
</dbReference>
<feature type="transmembrane region" description="Helical" evidence="7">
    <location>
        <begin position="150"/>
        <end position="167"/>
    </location>
</feature>
<comment type="subcellular location">
    <subcellularLocation>
        <location evidence="1">Membrane</location>
    </subcellularLocation>
</comment>
<keyword evidence="9" id="KW-1185">Reference proteome</keyword>
<protein>
    <submittedName>
        <fullName evidence="8">G7145 protein</fullName>
    </submittedName>
</protein>
<feature type="transmembrane region" description="Helical" evidence="7">
    <location>
        <begin position="69"/>
        <end position="88"/>
    </location>
</feature>
<evidence type="ECO:0000256" key="2">
    <source>
        <dbReference type="ARBA" id="ARBA00007590"/>
    </source>
</evidence>
<organism evidence="8 9">
    <name type="scientific">Coccomyxa viridis</name>
    <dbReference type="NCBI Taxonomy" id="1274662"/>
    <lineage>
        <taxon>Eukaryota</taxon>
        <taxon>Viridiplantae</taxon>
        <taxon>Chlorophyta</taxon>
        <taxon>core chlorophytes</taxon>
        <taxon>Trebouxiophyceae</taxon>
        <taxon>Trebouxiophyceae incertae sedis</taxon>
        <taxon>Coccomyxaceae</taxon>
        <taxon>Coccomyxa</taxon>
    </lineage>
</organism>
<keyword evidence="4 7" id="KW-1133">Transmembrane helix</keyword>
<feature type="compositionally biased region" description="Low complexity" evidence="6">
    <location>
        <begin position="26"/>
        <end position="35"/>
    </location>
</feature>
<comment type="similarity">
    <text evidence="2">Belongs to the TMEM14 family.</text>
</comment>
<reference evidence="8 9" key="1">
    <citation type="submission" date="2024-06" db="EMBL/GenBank/DDBJ databases">
        <authorList>
            <person name="Kraege A."/>
            <person name="Thomma B."/>
        </authorList>
    </citation>
    <scope>NUCLEOTIDE SEQUENCE [LARGE SCALE GENOMIC DNA]</scope>
</reference>
<keyword evidence="3 7" id="KW-0812">Transmembrane</keyword>
<evidence type="ECO:0000256" key="6">
    <source>
        <dbReference type="SAM" id="MobiDB-lite"/>
    </source>
</evidence>
<dbReference type="InterPro" id="IPR044890">
    <property type="entry name" value="TMEM14_sf"/>
</dbReference>
<evidence type="ECO:0000256" key="1">
    <source>
        <dbReference type="ARBA" id="ARBA00004370"/>
    </source>
</evidence>
<feature type="compositionally biased region" description="Gly residues" evidence="6">
    <location>
        <begin position="40"/>
        <end position="62"/>
    </location>
</feature>
<evidence type="ECO:0000256" key="3">
    <source>
        <dbReference type="ARBA" id="ARBA00022692"/>
    </source>
</evidence>
<dbReference type="PANTHER" id="PTHR12668">
    <property type="entry name" value="TRANSMEMBRANE PROTEIN 14, 15"/>
    <property type="match status" value="1"/>
</dbReference>